<evidence type="ECO:0000259" key="6">
    <source>
        <dbReference type="PROSITE" id="PS51807"/>
    </source>
</evidence>
<evidence type="ECO:0000313" key="8">
    <source>
        <dbReference type="Proteomes" id="UP000202129"/>
    </source>
</evidence>
<keyword evidence="3" id="KW-0677">Repeat</keyword>
<reference evidence="7 8" key="1">
    <citation type="journal article" date="2003" name="Virology">
        <title>The complete sequence of the Adoxophyes orana granulovirus genome.</title>
        <authorList>
            <person name="Wormleaton S."/>
            <person name="Kuzio J."/>
            <person name="Winstanley D."/>
        </authorList>
    </citation>
    <scope>NUCLEOTIDE SEQUENCE [LARGE SCALE GENOMIC DNA]</scope>
</reference>
<dbReference type="OrthoDB" id="1474at10239"/>
<evidence type="ECO:0000313" key="7">
    <source>
        <dbReference type="EMBL" id="AAP85722.1"/>
    </source>
</evidence>
<dbReference type="GO" id="GO:0008061">
    <property type="term" value="F:chitin binding"/>
    <property type="evidence" value="ECO:0007669"/>
    <property type="project" value="UniProtKB-KW"/>
</dbReference>
<feature type="domain" description="Zinc finger C2HC baculovirus (BV)-type profile" evidence="6">
    <location>
        <begin position="145"/>
        <end position="195"/>
    </location>
</feature>
<dbReference type="InterPro" id="IPR013682">
    <property type="entry name" value="BaculoV_Vp91_N"/>
</dbReference>
<keyword evidence="8" id="KW-1185">Reference proteome</keyword>
<dbReference type="Proteomes" id="UP000202129">
    <property type="component" value="Segment"/>
</dbReference>
<keyword evidence="5" id="KW-0325">Glycoprotein</keyword>
<evidence type="ECO:0000256" key="3">
    <source>
        <dbReference type="ARBA" id="ARBA00022737"/>
    </source>
</evidence>
<keyword evidence="1" id="KW-0147">Chitin-binding</keyword>
<proteinExistence type="predicted"/>
<evidence type="ECO:0000256" key="2">
    <source>
        <dbReference type="ARBA" id="ARBA00022729"/>
    </source>
</evidence>
<organism evidence="7 8">
    <name type="scientific">Adoxophyes orana granulovirus</name>
    <name type="common">AoGV</name>
    <dbReference type="NCBI Taxonomy" id="170617"/>
    <lineage>
        <taxon>Viruses</taxon>
        <taxon>Viruses incertae sedis</taxon>
        <taxon>Naldaviricetes</taxon>
        <taxon>Lefavirales</taxon>
        <taxon>Baculoviridae</taxon>
        <taxon>Betabaculovirus</taxon>
        <taxon>Betabaculovirus adoranae</taxon>
    </lineage>
</organism>
<evidence type="ECO:0000256" key="4">
    <source>
        <dbReference type="ARBA" id="ARBA00023157"/>
    </source>
</evidence>
<name>Q7T9T0_GVAO</name>
<dbReference type="Pfam" id="PF08475">
    <property type="entry name" value="Baculo_VP91_N"/>
    <property type="match status" value="1"/>
</dbReference>
<dbReference type="EMBL" id="AF547984">
    <property type="protein sequence ID" value="AAP85722.1"/>
    <property type="molecule type" value="Genomic_DNA"/>
</dbReference>
<gene>
    <name evidence="7" type="primary">vp91-capsid</name>
</gene>
<evidence type="ECO:0000256" key="5">
    <source>
        <dbReference type="ARBA" id="ARBA00023180"/>
    </source>
</evidence>
<organismHost>
    <name type="scientific">Adoxophyes</name>
    <dbReference type="NCBI Taxonomy" id="85584"/>
</organismHost>
<dbReference type="KEGG" id="vg:1463428"/>
<dbReference type="RefSeq" id="NP_872539.1">
    <property type="nucleotide sequence ID" value="NC_005038.1"/>
</dbReference>
<protein>
    <submittedName>
        <fullName evidence="7">Vp91-capsid</fullName>
    </submittedName>
</protein>
<sequence>MLSLSNALLIVVLLVIVILFYSRVVVDDFDTNSYVARLNILKEYLHNNKSTTIPSTIGYVSHVNGQQYYVTYFDTKLLKETVITVHDSNKHVFNFNSQTFDIVLYYDKSPSVSKVADSDNEFIAHVDDGNLIMKCNNGTFNGERCVEESVCNERSDINLPLTEDRLNKLIFNKVSARKKPLKFNTQTHPTAYVHCDQASVPAIVECPNGQSFKDTVCVDNPTLINNYGIIYKTNLSKQQRAVQKYYKMVPIGDINNTKNLFLKHNSAKKKLLTYDNNNNNAITQSFANVNKPSSILMLPVNSVHIFDAYPCAANDKGHTFKTDNLGMNQYLECLDDNNLFLHTCENLTQASDGRYSCDVDIDCLKHEDGTGETIHSLSTNNITFPSGITFCNNYKVDRVIECDTGDFVADKNFNHPINMKLNVALPKQTYDSSNDKCVDYSVQNVDIQKDYFKIDFDEYPLLSYGAVGRISKIISKNVFNKSESINDFVTYAKSLGEIAVDPETFHPVDCLNKITFDILDNTRYNVCDDNNTFIEQKVLQYDQYIDPNDNSVRNLKDYNSQCIYNNEMDPFSVIYRDVDGYRCKFTLPLID</sequence>
<accession>Q7T9T0</accession>
<dbReference type="PROSITE" id="PS51807">
    <property type="entry name" value="ZF_C2HC_BV"/>
    <property type="match status" value="1"/>
</dbReference>
<dbReference type="GeneID" id="1463428"/>
<keyword evidence="4" id="KW-1015">Disulfide bond</keyword>
<evidence type="ECO:0000256" key="1">
    <source>
        <dbReference type="ARBA" id="ARBA00022669"/>
    </source>
</evidence>
<keyword evidence="2" id="KW-0732">Signal</keyword>